<dbReference type="AlphaFoldDB" id="A0A6J8E213"/>
<accession>A0A6J8E213</accession>
<dbReference type="Pfam" id="PF17827">
    <property type="entry name" value="PrmC_N"/>
    <property type="match status" value="2"/>
</dbReference>
<reference evidence="8 9" key="1">
    <citation type="submission" date="2020-06" db="EMBL/GenBank/DDBJ databases">
        <authorList>
            <person name="Li R."/>
            <person name="Bekaert M."/>
        </authorList>
    </citation>
    <scope>NUCLEOTIDE SEQUENCE [LARGE SCALE GENOMIC DNA]</scope>
    <source>
        <strain evidence="9">wild</strain>
    </source>
</reference>
<keyword evidence="2 8" id="KW-0489">Methyltransferase</keyword>
<sequence>MKSLQRQGCYKLHQITKFITGNIIGHPYLLIKAKKSTRIINHCLSEVSIRTVSTASIHHRKYVTVLLSAIQGTKYSNGHRGWLFKQSVKLFSTDTMCENQSDVKELSKLWTKKFEEIGVSEPQTSAELIIAHALGKKMMHEVPTEYTVDLSTNLVIQELCQRRLQRVPVQYIIGEWDFHDLVLKMKEPVFIPRPETEELADFVCDYIRSNNLQNGKFLDIGCGSGAISLHVLNSFKTITGVAIDKHNHACDLTKENARNLGLNKRLNVYQIDIFQKDTVEKLQEYLPFDVVISNPPYIPTLDIDNLEPEVERNYWTVLLSTIQGTKYSDGHRGWLNKQSVKLLSTGTLFENQSDVKELSKLWTKKFEEEGVSEPQTSAELIIAHALGKKMLHEVSPECTVDLSTNLVIQELCQRRLQRVPVQYVIGEWDFHDLVLKMKEPVFIPRPETEELADFVCDYIKSKNLQNGKFLDIGCGSGAISLHILNSFKTITGVAIDKHNHACDLTKENARNLELNKQLNVHQIDIFQKDTVAKLQEYLPFDVVISNPPYIPTLDIDNLEPEVERYESRDALNGGKDGLDVVRQILYLAPQFLSVGGQIWLEVYLDEPEMIKELVKENKSIKYLTTLKDFTKRDRFCVLQVQ</sequence>
<evidence type="ECO:0000259" key="6">
    <source>
        <dbReference type="Pfam" id="PF05175"/>
    </source>
</evidence>
<dbReference type="GO" id="GO:0005739">
    <property type="term" value="C:mitochondrion"/>
    <property type="evidence" value="ECO:0007669"/>
    <property type="project" value="TreeGrafter"/>
</dbReference>
<dbReference type="Gene3D" id="1.10.8.10">
    <property type="entry name" value="DNA helicase RuvA subunit, C-terminal domain"/>
    <property type="match status" value="2"/>
</dbReference>
<dbReference type="OrthoDB" id="269872at2759"/>
<dbReference type="InterPro" id="IPR007848">
    <property type="entry name" value="Small_mtfrase_dom"/>
</dbReference>
<dbReference type="Pfam" id="PF05175">
    <property type="entry name" value="MTS"/>
    <property type="match status" value="2"/>
</dbReference>
<evidence type="ECO:0000256" key="2">
    <source>
        <dbReference type="ARBA" id="ARBA00022603"/>
    </source>
</evidence>
<evidence type="ECO:0000256" key="4">
    <source>
        <dbReference type="ARBA" id="ARBA00022691"/>
    </source>
</evidence>
<proteinExistence type="predicted"/>
<dbReference type="GO" id="GO:0032259">
    <property type="term" value="P:methylation"/>
    <property type="evidence" value="ECO:0007669"/>
    <property type="project" value="UniProtKB-KW"/>
</dbReference>
<dbReference type="InterPro" id="IPR050320">
    <property type="entry name" value="N5-glutamine_MTase"/>
</dbReference>
<dbReference type="InterPro" id="IPR019874">
    <property type="entry name" value="RF_methyltr_PrmC"/>
</dbReference>
<evidence type="ECO:0000313" key="8">
    <source>
        <dbReference type="EMBL" id="CAC5414098.1"/>
    </source>
</evidence>
<dbReference type="PANTHER" id="PTHR18895">
    <property type="entry name" value="HEMK METHYLTRANSFERASE"/>
    <property type="match status" value="1"/>
</dbReference>
<gene>
    <name evidence="8" type="ORF">MCOR_46940</name>
</gene>
<dbReference type="NCBIfam" id="TIGR03534">
    <property type="entry name" value="RF_mod_PrmC"/>
    <property type="match status" value="1"/>
</dbReference>
<dbReference type="InterPro" id="IPR002052">
    <property type="entry name" value="DNA_methylase_N6_adenine_CS"/>
</dbReference>
<organism evidence="8 9">
    <name type="scientific">Mytilus coruscus</name>
    <name type="common">Sea mussel</name>
    <dbReference type="NCBI Taxonomy" id="42192"/>
    <lineage>
        <taxon>Eukaryota</taxon>
        <taxon>Metazoa</taxon>
        <taxon>Spiralia</taxon>
        <taxon>Lophotrochozoa</taxon>
        <taxon>Mollusca</taxon>
        <taxon>Bivalvia</taxon>
        <taxon>Autobranchia</taxon>
        <taxon>Pteriomorphia</taxon>
        <taxon>Mytilida</taxon>
        <taxon>Mytiloidea</taxon>
        <taxon>Mytilidae</taxon>
        <taxon>Mytilinae</taxon>
        <taxon>Mytilus</taxon>
    </lineage>
</organism>
<keyword evidence="3 8" id="KW-0808">Transferase</keyword>
<dbReference type="GO" id="GO:0003676">
    <property type="term" value="F:nucleic acid binding"/>
    <property type="evidence" value="ECO:0007669"/>
    <property type="project" value="InterPro"/>
</dbReference>
<dbReference type="NCBIfam" id="TIGR00536">
    <property type="entry name" value="hemK_fam"/>
    <property type="match status" value="2"/>
</dbReference>
<comment type="catalytic activity">
    <reaction evidence="5">
        <text>L-glutaminyl-[peptide chain release factor] + S-adenosyl-L-methionine = N(5)-methyl-L-glutaminyl-[peptide chain release factor] + S-adenosyl-L-homocysteine + H(+)</text>
        <dbReference type="Rhea" id="RHEA:42896"/>
        <dbReference type="Rhea" id="RHEA-COMP:10271"/>
        <dbReference type="Rhea" id="RHEA-COMP:10272"/>
        <dbReference type="ChEBI" id="CHEBI:15378"/>
        <dbReference type="ChEBI" id="CHEBI:30011"/>
        <dbReference type="ChEBI" id="CHEBI:57856"/>
        <dbReference type="ChEBI" id="CHEBI:59789"/>
        <dbReference type="ChEBI" id="CHEBI:61891"/>
        <dbReference type="EC" id="2.1.1.297"/>
    </reaction>
</comment>
<keyword evidence="4" id="KW-0949">S-adenosyl-L-methionine</keyword>
<dbReference type="EMBL" id="CACVKT020008320">
    <property type="protein sequence ID" value="CAC5414098.1"/>
    <property type="molecule type" value="Genomic_DNA"/>
</dbReference>
<dbReference type="GO" id="GO:0102559">
    <property type="term" value="F:peptide chain release factor N(5)-glutamine methyltransferase activity"/>
    <property type="evidence" value="ECO:0007669"/>
    <property type="project" value="UniProtKB-EC"/>
</dbReference>
<dbReference type="InterPro" id="IPR029063">
    <property type="entry name" value="SAM-dependent_MTases_sf"/>
</dbReference>
<protein>
    <recommendedName>
        <fullName evidence="1">peptide chain release factor N(5)-glutamine methyltransferase</fullName>
        <ecNumber evidence="1">2.1.1.297</ecNumber>
    </recommendedName>
</protein>
<feature type="domain" description="Release factor glutamine methyltransferase N-terminal" evidence="7">
    <location>
        <begin position="358"/>
        <end position="426"/>
    </location>
</feature>
<evidence type="ECO:0000256" key="3">
    <source>
        <dbReference type="ARBA" id="ARBA00022679"/>
    </source>
</evidence>
<dbReference type="SUPFAM" id="SSF53335">
    <property type="entry name" value="S-adenosyl-L-methionine-dependent methyltransferases"/>
    <property type="match status" value="2"/>
</dbReference>
<feature type="domain" description="Methyltransferase small" evidence="6">
    <location>
        <begin position="213"/>
        <end position="297"/>
    </location>
</feature>
<dbReference type="Gene3D" id="3.40.50.150">
    <property type="entry name" value="Vaccinia Virus protein VP39"/>
    <property type="match status" value="2"/>
</dbReference>
<dbReference type="InterPro" id="IPR004556">
    <property type="entry name" value="HemK-like"/>
</dbReference>
<evidence type="ECO:0000259" key="7">
    <source>
        <dbReference type="Pfam" id="PF17827"/>
    </source>
</evidence>
<dbReference type="InterPro" id="IPR040758">
    <property type="entry name" value="PrmC_N"/>
</dbReference>
<name>A0A6J8E213_MYTCO</name>
<dbReference type="EC" id="2.1.1.297" evidence="1"/>
<feature type="domain" description="Release factor glutamine methyltransferase N-terminal" evidence="7">
    <location>
        <begin position="106"/>
        <end position="174"/>
    </location>
</feature>
<dbReference type="PANTHER" id="PTHR18895:SF74">
    <property type="entry name" value="MTRF1L RELEASE FACTOR GLUTAMINE METHYLTRANSFERASE"/>
    <property type="match status" value="1"/>
</dbReference>
<feature type="domain" description="Methyltransferase small" evidence="6">
    <location>
        <begin position="462"/>
        <end position="549"/>
    </location>
</feature>
<evidence type="ECO:0000256" key="1">
    <source>
        <dbReference type="ARBA" id="ARBA00012771"/>
    </source>
</evidence>
<keyword evidence="9" id="KW-1185">Reference proteome</keyword>
<dbReference type="PROSITE" id="PS00092">
    <property type="entry name" value="N6_MTASE"/>
    <property type="match status" value="2"/>
</dbReference>
<evidence type="ECO:0000256" key="5">
    <source>
        <dbReference type="ARBA" id="ARBA00048391"/>
    </source>
</evidence>
<dbReference type="CDD" id="cd02440">
    <property type="entry name" value="AdoMet_MTases"/>
    <property type="match status" value="2"/>
</dbReference>
<dbReference type="Proteomes" id="UP000507470">
    <property type="component" value="Unassembled WGS sequence"/>
</dbReference>
<evidence type="ECO:0000313" key="9">
    <source>
        <dbReference type="Proteomes" id="UP000507470"/>
    </source>
</evidence>